<protein>
    <submittedName>
        <fullName evidence="2">Uncharacterized protein</fullName>
    </submittedName>
</protein>
<evidence type="ECO:0000256" key="1">
    <source>
        <dbReference type="SAM" id="SignalP"/>
    </source>
</evidence>
<reference evidence="2 3" key="1">
    <citation type="submission" date="2015-08" db="EMBL/GenBank/DDBJ databases">
        <title>Whole genome sequence of Flavobacterium akiainvivens IK-1T, from decaying Wikstroemia oahuensis, an endemic Hawaiian shrub.</title>
        <authorList>
            <person name="Wan X."/>
            <person name="Hou S."/>
            <person name="Saito J."/>
            <person name="Donachie S."/>
        </authorList>
    </citation>
    <scope>NUCLEOTIDE SEQUENCE [LARGE SCALE GENOMIC DNA]</scope>
    <source>
        <strain evidence="2 3">IK-1</strain>
    </source>
</reference>
<gene>
    <name evidence="2" type="ORF">AM493_10725</name>
</gene>
<evidence type="ECO:0000313" key="2">
    <source>
        <dbReference type="EMBL" id="KOS06456.1"/>
    </source>
</evidence>
<organism evidence="2 3">
    <name type="scientific">Flavobacterium akiainvivens</name>
    <dbReference type="NCBI Taxonomy" id="1202724"/>
    <lineage>
        <taxon>Bacteria</taxon>
        <taxon>Pseudomonadati</taxon>
        <taxon>Bacteroidota</taxon>
        <taxon>Flavobacteriia</taxon>
        <taxon>Flavobacteriales</taxon>
        <taxon>Flavobacteriaceae</taxon>
        <taxon>Flavobacterium</taxon>
    </lineage>
</organism>
<sequence>MKYLTRLRPLLLVMAAFLFVQCQDEYLETNPQTTLLTNKARHRILTGHEAQQKRDELKWY</sequence>
<dbReference type="PATRIC" id="fig|1202724.3.peg.2225"/>
<evidence type="ECO:0000313" key="3">
    <source>
        <dbReference type="Proteomes" id="UP000037755"/>
    </source>
</evidence>
<dbReference type="Proteomes" id="UP000037755">
    <property type="component" value="Unassembled WGS sequence"/>
</dbReference>
<keyword evidence="1" id="KW-0732">Signal</keyword>
<feature type="signal peptide" evidence="1">
    <location>
        <begin position="1"/>
        <end position="22"/>
    </location>
</feature>
<proteinExistence type="predicted"/>
<accession>A0A0N0RQR0</accession>
<dbReference type="EMBL" id="LIYD01000005">
    <property type="protein sequence ID" value="KOS06456.1"/>
    <property type="molecule type" value="Genomic_DNA"/>
</dbReference>
<keyword evidence="3" id="KW-1185">Reference proteome</keyword>
<dbReference type="RefSeq" id="WP_054407985.1">
    <property type="nucleotide sequence ID" value="NZ_FOYA01000001.1"/>
</dbReference>
<dbReference type="STRING" id="1202724.AM493_10725"/>
<name>A0A0N0RQR0_9FLAO</name>
<comment type="caution">
    <text evidence="2">The sequence shown here is derived from an EMBL/GenBank/DDBJ whole genome shotgun (WGS) entry which is preliminary data.</text>
</comment>
<feature type="chain" id="PRO_5005857485" evidence="1">
    <location>
        <begin position="23"/>
        <end position="60"/>
    </location>
</feature>
<dbReference type="AlphaFoldDB" id="A0A0N0RQR0"/>